<organism evidence="2 3">
    <name type="scientific">Treponema bryantii</name>
    <dbReference type="NCBI Taxonomy" id="163"/>
    <lineage>
        <taxon>Bacteria</taxon>
        <taxon>Pseudomonadati</taxon>
        <taxon>Spirochaetota</taxon>
        <taxon>Spirochaetia</taxon>
        <taxon>Spirochaetales</taxon>
        <taxon>Treponemataceae</taxon>
        <taxon>Treponema</taxon>
    </lineage>
</organism>
<reference evidence="2 3" key="1">
    <citation type="submission" date="2016-10" db="EMBL/GenBank/DDBJ databases">
        <authorList>
            <person name="de Groot N.N."/>
        </authorList>
    </citation>
    <scope>NUCLEOTIDE SEQUENCE [LARGE SCALE GENOMIC DNA]</scope>
    <source>
        <strain evidence="2 3">B25</strain>
    </source>
</reference>
<dbReference type="RefSeq" id="WP_074644801.1">
    <property type="nucleotide sequence ID" value="NZ_AP025286.1"/>
</dbReference>
<sequence length="147" mass="16367">MKKILMILALFAVFSAAIFADTNSSASAPARTEGKWTDISYVNVPVLKILEGKDGYVVIYQKNRTGVGNVILPKNWAHGNPETPRKLKFRSVKTALGSYMTVVKDNGEFKRVILSIPMDKNNSIWGMVDSRKNLEGADKDTLEDLEF</sequence>
<evidence type="ECO:0000313" key="2">
    <source>
        <dbReference type="EMBL" id="SEQ71581.1"/>
    </source>
</evidence>
<dbReference type="Proteomes" id="UP000182360">
    <property type="component" value="Unassembled WGS sequence"/>
</dbReference>
<dbReference type="EMBL" id="FOFU01000009">
    <property type="protein sequence ID" value="SEQ71581.1"/>
    <property type="molecule type" value="Genomic_DNA"/>
</dbReference>
<dbReference type="AlphaFoldDB" id="A0A1H9IA32"/>
<feature type="signal peptide" evidence="1">
    <location>
        <begin position="1"/>
        <end position="20"/>
    </location>
</feature>
<gene>
    <name evidence="2" type="ORF">SAMN04487977_10939</name>
</gene>
<name>A0A1H9IA32_9SPIR</name>
<protein>
    <submittedName>
        <fullName evidence="2">Uncharacterized protein</fullName>
    </submittedName>
</protein>
<feature type="chain" id="PRO_5010361068" evidence="1">
    <location>
        <begin position="21"/>
        <end position="147"/>
    </location>
</feature>
<evidence type="ECO:0000313" key="3">
    <source>
        <dbReference type="Proteomes" id="UP000182360"/>
    </source>
</evidence>
<keyword evidence="3" id="KW-1185">Reference proteome</keyword>
<proteinExistence type="predicted"/>
<dbReference type="OrthoDB" id="360148at2"/>
<evidence type="ECO:0000256" key="1">
    <source>
        <dbReference type="SAM" id="SignalP"/>
    </source>
</evidence>
<accession>A0A1H9IA32</accession>
<keyword evidence="1" id="KW-0732">Signal</keyword>